<dbReference type="PROSITE" id="PS51257">
    <property type="entry name" value="PROKAR_LIPOPROTEIN"/>
    <property type="match status" value="1"/>
</dbReference>
<gene>
    <name evidence="1" type="ORF">L21TH_1722</name>
</gene>
<evidence type="ECO:0000313" key="1">
    <source>
        <dbReference type="EMBL" id="EOD00248.1"/>
    </source>
</evidence>
<proteinExistence type="predicted"/>
<protein>
    <recommendedName>
        <fullName evidence="3">Lipoprotein</fullName>
    </recommendedName>
</protein>
<reference evidence="1 2" key="1">
    <citation type="journal article" date="2015" name="Geomicrobiol. J.">
        <title>Caldisalinibacter kiritimatiensis gen. nov., sp. nov., a moderately thermohalophilic thiosulfate-reducing bacterium from a hypersaline microbial mat.</title>
        <authorList>
            <person name="Ben Hania W."/>
            <person name="Joseph M."/>
            <person name="Fiebig A."/>
            <person name="Bunk B."/>
            <person name="Klenk H.-P."/>
            <person name="Fardeau M.-L."/>
            <person name="Spring S."/>
        </authorList>
    </citation>
    <scope>NUCLEOTIDE SEQUENCE [LARGE SCALE GENOMIC DNA]</scope>
    <source>
        <strain evidence="1 2">L21-TH-D2</strain>
    </source>
</reference>
<organism evidence="1 2">
    <name type="scientific">Caldisalinibacter kiritimatiensis</name>
    <dbReference type="NCBI Taxonomy" id="1304284"/>
    <lineage>
        <taxon>Bacteria</taxon>
        <taxon>Bacillati</taxon>
        <taxon>Bacillota</taxon>
        <taxon>Tissierellia</taxon>
        <taxon>Tissierellales</taxon>
        <taxon>Thermohalobacteraceae</taxon>
        <taxon>Caldisalinibacter</taxon>
    </lineage>
</organism>
<dbReference type="AlphaFoldDB" id="R1ASX2"/>
<keyword evidence="2" id="KW-1185">Reference proteome</keyword>
<evidence type="ECO:0008006" key="3">
    <source>
        <dbReference type="Google" id="ProtNLM"/>
    </source>
</evidence>
<dbReference type="Proteomes" id="UP000013378">
    <property type="component" value="Unassembled WGS sequence"/>
</dbReference>
<dbReference type="STRING" id="1304284.L21TH_1722"/>
<dbReference type="EMBL" id="ARZA01000196">
    <property type="protein sequence ID" value="EOD00248.1"/>
    <property type="molecule type" value="Genomic_DNA"/>
</dbReference>
<sequence length="350" mass="40210">MTKVLRLITLLLICLVIISGCNISTKVDLHIDKKNNKNNERLDITENSIFYVEPYDGYIKYTYYDRTNSIVEKINIGYEDIKKEDLLTLSSSGNYILTQKNMGKGIDKLISLDNLKSYILKSSGYQIIAEDNESILLQRFNHNKKQWTLEIFNKFNATISESVFYKDINETGSEMNEGVSLGNNQFIFLFREADGTYLAYVNDKNVIYEKISDDIMRDIKILANEENKAVIYKGYRENGLKSFSEPKILFVTYNIKKNQLKASIDKIVNIKDKNNELNGSDCLEAVLNKDGSYSMLFKYKGNGTIKVFKINPFGDLIEKDSMNNFNIKVANVVNNGFYCFDGKELVFLSK</sequence>
<accession>R1ASX2</accession>
<comment type="caution">
    <text evidence="1">The sequence shown here is derived from an EMBL/GenBank/DDBJ whole genome shotgun (WGS) entry which is preliminary data.</text>
</comment>
<name>R1ASX2_9FIRM</name>
<evidence type="ECO:0000313" key="2">
    <source>
        <dbReference type="Proteomes" id="UP000013378"/>
    </source>
</evidence>
<dbReference type="RefSeq" id="WP_006314182.1">
    <property type="nucleotide sequence ID" value="NZ_ARZA01000196.1"/>
</dbReference>
<dbReference type="OrthoDB" id="1896796at2"/>